<dbReference type="AlphaFoldDB" id="A0A560LC93"/>
<dbReference type="RefSeq" id="WP_246667657.1">
    <property type="nucleotide sequence ID" value="NZ_VITY01000011.1"/>
</dbReference>
<accession>A0A560LC93</accession>
<evidence type="ECO:0000313" key="2">
    <source>
        <dbReference type="EMBL" id="TWB92965.1"/>
    </source>
</evidence>
<protein>
    <submittedName>
        <fullName evidence="2">DNA-binding CsgD family transcriptional regulator</fullName>
    </submittedName>
</protein>
<dbReference type="InterPro" id="IPR036388">
    <property type="entry name" value="WH-like_DNA-bd_sf"/>
</dbReference>
<keyword evidence="2" id="KW-0238">DNA-binding</keyword>
<keyword evidence="3" id="KW-1185">Reference proteome</keyword>
<dbReference type="Proteomes" id="UP000321304">
    <property type="component" value="Unassembled WGS sequence"/>
</dbReference>
<dbReference type="InterPro" id="IPR000792">
    <property type="entry name" value="Tscrpt_reg_LuxR_C"/>
</dbReference>
<organism evidence="2 3">
    <name type="scientific">Bradyrhizobium macuxiense</name>
    <dbReference type="NCBI Taxonomy" id="1755647"/>
    <lineage>
        <taxon>Bacteria</taxon>
        <taxon>Pseudomonadati</taxon>
        <taxon>Pseudomonadota</taxon>
        <taxon>Alphaproteobacteria</taxon>
        <taxon>Hyphomicrobiales</taxon>
        <taxon>Nitrobacteraceae</taxon>
        <taxon>Bradyrhizobium</taxon>
    </lineage>
</organism>
<evidence type="ECO:0000313" key="3">
    <source>
        <dbReference type="Proteomes" id="UP000321304"/>
    </source>
</evidence>
<feature type="domain" description="HTH luxR-type" evidence="1">
    <location>
        <begin position="146"/>
        <end position="203"/>
    </location>
</feature>
<dbReference type="STRING" id="1755647.AS156_06135"/>
<sequence>MLDLLPGIAQLSQPAMPPQECSSIVKALDLINCSAIWLDRDGLVLTVTGRRKVFDSDFFVQRQRLFVSDYQSRMRLEELINRVRRYPASDGPAVSQLVINRSGRRPIVMKAILLERVTSACDAGVLLLLTDLDEVPAVPQTSLMAIFDLTPVQAQLASLLVTGQSLDEIAREMNISKGTARNHPKAVFLRTATGRQGELVSLLSRLRQ</sequence>
<dbReference type="InterPro" id="IPR016032">
    <property type="entry name" value="Sig_transdc_resp-reg_C-effctor"/>
</dbReference>
<comment type="caution">
    <text evidence="2">The sequence shown here is derived from an EMBL/GenBank/DDBJ whole genome shotgun (WGS) entry which is preliminary data.</text>
</comment>
<dbReference type="GO" id="GO:0006355">
    <property type="term" value="P:regulation of DNA-templated transcription"/>
    <property type="evidence" value="ECO:0007669"/>
    <property type="project" value="InterPro"/>
</dbReference>
<proteinExistence type="predicted"/>
<evidence type="ECO:0000259" key="1">
    <source>
        <dbReference type="SMART" id="SM00421"/>
    </source>
</evidence>
<dbReference type="GO" id="GO:0003677">
    <property type="term" value="F:DNA binding"/>
    <property type="evidence" value="ECO:0007669"/>
    <property type="project" value="UniProtKB-KW"/>
</dbReference>
<dbReference type="SMART" id="SM00421">
    <property type="entry name" value="HTH_LUXR"/>
    <property type="match status" value="1"/>
</dbReference>
<dbReference type="Gene3D" id="1.10.10.10">
    <property type="entry name" value="Winged helix-like DNA-binding domain superfamily/Winged helix DNA-binding domain"/>
    <property type="match status" value="1"/>
</dbReference>
<reference evidence="2 3" key="1">
    <citation type="submission" date="2019-06" db="EMBL/GenBank/DDBJ databases">
        <title>Genomic Encyclopedia of Type Strains, Phase IV (KMG-V): Genome sequencing to study the core and pangenomes of soil and plant-associated prokaryotes.</title>
        <authorList>
            <person name="Whitman W."/>
        </authorList>
    </citation>
    <scope>NUCLEOTIDE SEQUENCE [LARGE SCALE GENOMIC DNA]</scope>
    <source>
        <strain evidence="2 3">BR 10355</strain>
    </source>
</reference>
<gene>
    <name evidence="2" type="ORF">FBZ93_1114</name>
</gene>
<dbReference type="SUPFAM" id="SSF46894">
    <property type="entry name" value="C-terminal effector domain of the bipartite response regulators"/>
    <property type="match status" value="1"/>
</dbReference>
<name>A0A560LC93_9BRAD</name>
<dbReference type="EMBL" id="VITY01000011">
    <property type="protein sequence ID" value="TWB92965.1"/>
    <property type="molecule type" value="Genomic_DNA"/>
</dbReference>